<proteinExistence type="predicted"/>
<feature type="region of interest" description="Disordered" evidence="1">
    <location>
        <begin position="1"/>
        <end position="87"/>
    </location>
</feature>
<dbReference type="AlphaFoldDB" id="A0A182T163"/>
<feature type="compositionally biased region" description="Low complexity" evidence="1">
    <location>
        <begin position="119"/>
        <end position="161"/>
    </location>
</feature>
<feature type="compositionally biased region" description="Polar residues" evidence="1">
    <location>
        <begin position="335"/>
        <end position="345"/>
    </location>
</feature>
<evidence type="ECO:0000313" key="3">
    <source>
        <dbReference type="Proteomes" id="UP000075901"/>
    </source>
</evidence>
<sequence>MTPRAMSPHDVVRIYVPPAPPEEVQQSTGISAGANNHGEPAINGTAGQRRQRSSRASYNDAEEEEDDDSKTRRNSEIDLYLQQSMNTGGTSVLGSNGNAMAAFGSGRFSDFTSGDFSVQQQQQGSLLSSAPLSPAASQSNNYASNGRSTSSSRRGSMSRKSPAPTLDSEFIIECSHLKNRKYVPPEHHSSHNSLVLSVGGGLPPPVYGSRNGSESNIHRMTSFEELAKAKLQHHLSGSGGSGAISGSSSSLLKSTAEDYYAVRQTVALTKSTVSSINQRMARSEIYESIESREESHYDSPRRRQQQHHQPLDASSDGAGGSMQNHKSSRGHKSDYNIQYRTQQQQ</sequence>
<name>A0A182T163_9DIPT</name>
<keyword evidence="3" id="KW-1185">Reference proteome</keyword>
<feature type="compositionally biased region" description="Basic and acidic residues" evidence="1">
    <location>
        <begin position="290"/>
        <end position="301"/>
    </location>
</feature>
<feature type="region of interest" description="Disordered" evidence="1">
    <location>
        <begin position="290"/>
        <end position="345"/>
    </location>
</feature>
<organism evidence="2 3">
    <name type="scientific">Anopheles maculatus</name>
    <dbReference type="NCBI Taxonomy" id="74869"/>
    <lineage>
        <taxon>Eukaryota</taxon>
        <taxon>Metazoa</taxon>
        <taxon>Ecdysozoa</taxon>
        <taxon>Arthropoda</taxon>
        <taxon>Hexapoda</taxon>
        <taxon>Insecta</taxon>
        <taxon>Pterygota</taxon>
        <taxon>Neoptera</taxon>
        <taxon>Endopterygota</taxon>
        <taxon>Diptera</taxon>
        <taxon>Nematocera</taxon>
        <taxon>Culicoidea</taxon>
        <taxon>Culicidae</taxon>
        <taxon>Anophelinae</taxon>
        <taxon>Anopheles</taxon>
        <taxon>Anopheles maculatus group</taxon>
    </lineage>
</organism>
<feature type="region of interest" description="Disordered" evidence="1">
    <location>
        <begin position="116"/>
        <end position="164"/>
    </location>
</feature>
<protein>
    <submittedName>
        <fullName evidence="2">Uncharacterized protein</fullName>
    </submittedName>
</protein>
<dbReference type="VEuPathDB" id="VectorBase:AMAM017536"/>
<feature type="compositionally biased region" description="Polar residues" evidence="1">
    <location>
        <begin position="24"/>
        <end position="34"/>
    </location>
</feature>
<reference evidence="3" key="1">
    <citation type="submission" date="2013-09" db="EMBL/GenBank/DDBJ databases">
        <title>The Genome Sequence of Anopheles maculatus species B.</title>
        <authorList>
            <consortium name="The Broad Institute Genomics Platform"/>
            <person name="Neafsey D.E."/>
            <person name="Besansky N."/>
            <person name="Howell P."/>
            <person name="Walton C."/>
            <person name="Young S.K."/>
            <person name="Zeng Q."/>
            <person name="Gargeya S."/>
            <person name="Fitzgerald M."/>
            <person name="Haas B."/>
            <person name="Abouelleil A."/>
            <person name="Allen A.W."/>
            <person name="Alvarado L."/>
            <person name="Arachchi H.M."/>
            <person name="Berlin A.M."/>
            <person name="Chapman S.B."/>
            <person name="Gainer-Dewar J."/>
            <person name="Goldberg J."/>
            <person name="Griggs A."/>
            <person name="Gujja S."/>
            <person name="Hansen M."/>
            <person name="Howarth C."/>
            <person name="Imamovic A."/>
            <person name="Ireland A."/>
            <person name="Larimer J."/>
            <person name="McCowan C."/>
            <person name="Murphy C."/>
            <person name="Pearson M."/>
            <person name="Poon T.W."/>
            <person name="Priest M."/>
            <person name="Roberts A."/>
            <person name="Saif S."/>
            <person name="Shea T."/>
            <person name="Sisk P."/>
            <person name="Sykes S."/>
            <person name="Wortman J."/>
            <person name="Nusbaum C."/>
            <person name="Birren B."/>
        </authorList>
    </citation>
    <scope>NUCLEOTIDE SEQUENCE [LARGE SCALE GENOMIC DNA]</scope>
    <source>
        <strain evidence="3">maculatus3</strain>
    </source>
</reference>
<dbReference type="Proteomes" id="UP000075901">
    <property type="component" value="Unassembled WGS sequence"/>
</dbReference>
<dbReference type="EnsemblMetazoa" id="AMAM017536-RA">
    <property type="protein sequence ID" value="AMAM017536-PA"/>
    <property type="gene ID" value="AMAM017536"/>
</dbReference>
<evidence type="ECO:0000313" key="2">
    <source>
        <dbReference type="EnsemblMetazoa" id="AMAM017536-PA"/>
    </source>
</evidence>
<reference evidence="2" key="2">
    <citation type="submission" date="2020-05" db="UniProtKB">
        <authorList>
            <consortium name="EnsemblMetazoa"/>
        </authorList>
    </citation>
    <scope>IDENTIFICATION</scope>
    <source>
        <strain evidence="2">maculatus3</strain>
    </source>
</reference>
<evidence type="ECO:0000256" key="1">
    <source>
        <dbReference type="SAM" id="MobiDB-lite"/>
    </source>
</evidence>
<accession>A0A182T163</accession>